<comment type="caution">
    <text evidence="2">The sequence shown here is derived from an EMBL/GenBank/DDBJ whole genome shotgun (WGS) entry which is preliminary data.</text>
</comment>
<organism evidence="2 3">
    <name type="scientific">Macrosiphum euphorbiae</name>
    <name type="common">potato aphid</name>
    <dbReference type="NCBI Taxonomy" id="13131"/>
    <lineage>
        <taxon>Eukaryota</taxon>
        <taxon>Metazoa</taxon>
        <taxon>Ecdysozoa</taxon>
        <taxon>Arthropoda</taxon>
        <taxon>Hexapoda</taxon>
        <taxon>Insecta</taxon>
        <taxon>Pterygota</taxon>
        <taxon>Neoptera</taxon>
        <taxon>Paraneoptera</taxon>
        <taxon>Hemiptera</taxon>
        <taxon>Sternorrhyncha</taxon>
        <taxon>Aphidomorpha</taxon>
        <taxon>Aphidoidea</taxon>
        <taxon>Aphididae</taxon>
        <taxon>Macrosiphini</taxon>
        <taxon>Macrosiphum</taxon>
    </lineage>
</organism>
<dbReference type="AlphaFoldDB" id="A0AAV0XE06"/>
<gene>
    <name evidence="2" type="ORF">MEUPH1_LOCUS20679</name>
</gene>
<dbReference type="Proteomes" id="UP001160148">
    <property type="component" value="Unassembled WGS sequence"/>
</dbReference>
<reference evidence="2 3" key="1">
    <citation type="submission" date="2023-01" db="EMBL/GenBank/DDBJ databases">
        <authorList>
            <person name="Whitehead M."/>
        </authorList>
    </citation>
    <scope>NUCLEOTIDE SEQUENCE [LARGE SCALE GENOMIC DNA]</scope>
</reference>
<accession>A0AAV0XE06</accession>
<dbReference type="PANTHER" id="PTHR21505:SF12">
    <property type="entry name" value="MADF DOMAIN-CONTAINING PROTEIN-RELATED"/>
    <property type="match status" value="1"/>
</dbReference>
<keyword evidence="3" id="KW-1185">Reference proteome</keyword>
<dbReference type="PANTHER" id="PTHR21505">
    <property type="entry name" value="MADF DOMAIN-CONTAINING PROTEIN-RELATED"/>
    <property type="match status" value="1"/>
</dbReference>
<dbReference type="Pfam" id="PF10545">
    <property type="entry name" value="MADF_DNA_bdg"/>
    <property type="match status" value="1"/>
</dbReference>
<dbReference type="PROSITE" id="PS51029">
    <property type="entry name" value="MADF"/>
    <property type="match status" value="1"/>
</dbReference>
<evidence type="ECO:0000259" key="1">
    <source>
        <dbReference type="PROSITE" id="PS51029"/>
    </source>
</evidence>
<dbReference type="InterPro" id="IPR006578">
    <property type="entry name" value="MADF-dom"/>
</dbReference>
<name>A0AAV0XE06_9HEMI</name>
<dbReference type="SMART" id="SM00595">
    <property type="entry name" value="MADF"/>
    <property type="match status" value="1"/>
</dbReference>
<sequence>MTDQPTSSVEWSNEKCLLLIDLYKESTNLWNTKHKDYRNRYIRQDSLLEISKHMDTSKEEVDRKLKNLICHFWREVKKVKQQRSGDGADEVYCSKWFAFKSFEFLKDRNDCRPTIETGTVQVCIINT</sequence>
<evidence type="ECO:0000313" key="2">
    <source>
        <dbReference type="EMBL" id="CAI6366047.1"/>
    </source>
</evidence>
<dbReference type="EMBL" id="CARXXK010000004">
    <property type="protein sequence ID" value="CAI6366047.1"/>
    <property type="molecule type" value="Genomic_DNA"/>
</dbReference>
<protein>
    <recommendedName>
        <fullName evidence="1">MADF domain-containing protein</fullName>
    </recommendedName>
</protein>
<evidence type="ECO:0000313" key="3">
    <source>
        <dbReference type="Proteomes" id="UP001160148"/>
    </source>
</evidence>
<feature type="domain" description="MADF" evidence="1">
    <location>
        <begin position="18"/>
        <end position="110"/>
    </location>
</feature>
<proteinExistence type="predicted"/>